<gene>
    <name evidence="1" type="ORF">Pla110_02740</name>
</gene>
<evidence type="ECO:0000313" key="1">
    <source>
        <dbReference type="EMBL" id="QDU78570.1"/>
    </source>
</evidence>
<name>A0A518CH69_9PLAN</name>
<dbReference type="KEGG" id="plon:Pla110_02740"/>
<keyword evidence="2" id="KW-1185">Reference proteome</keyword>
<dbReference type="AlphaFoldDB" id="A0A518CH69"/>
<reference evidence="1 2" key="1">
    <citation type="submission" date="2019-02" db="EMBL/GenBank/DDBJ databases">
        <title>Deep-cultivation of Planctomycetes and their phenomic and genomic characterization uncovers novel biology.</title>
        <authorList>
            <person name="Wiegand S."/>
            <person name="Jogler M."/>
            <person name="Boedeker C."/>
            <person name="Pinto D."/>
            <person name="Vollmers J."/>
            <person name="Rivas-Marin E."/>
            <person name="Kohn T."/>
            <person name="Peeters S.H."/>
            <person name="Heuer A."/>
            <person name="Rast P."/>
            <person name="Oberbeckmann S."/>
            <person name="Bunk B."/>
            <person name="Jeske O."/>
            <person name="Meyerdierks A."/>
            <person name="Storesund J.E."/>
            <person name="Kallscheuer N."/>
            <person name="Luecker S."/>
            <person name="Lage O.M."/>
            <person name="Pohl T."/>
            <person name="Merkel B.J."/>
            <person name="Hornburger P."/>
            <person name="Mueller R.-W."/>
            <person name="Bruemmer F."/>
            <person name="Labrenz M."/>
            <person name="Spormann A.M."/>
            <person name="Op den Camp H."/>
            <person name="Overmann J."/>
            <person name="Amann R."/>
            <person name="Jetten M.S.M."/>
            <person name="Mascher T."/>
            <person name="Medema M.H."/>
            <person name="Devos D.P."/>
            <person name="Kaster A.-K."/>
            <person name="Ovreas L."/>
            <person name="Rohde M."/>
            <person name="Galperin M.Y."/>
            <person name="Jogler C."/>
        </authorList>
    </citation>
    <scope>NUCLEOTIDE SEQUENCE [LARGE SCALE GENOMIC DNA]</scope>
    <source>
        <strain evidence="1 2">Pla110</strain>
    </source>
</reference>
<proteinExistence type="predicted"/>
<protein>
    <submittedName>
        <fullName evidence="1">Uncharacterized protein</fullName>
    </submittedName>
</protein>
<dbReference type="RefSeq" id="WP_144992437.1">
    <property type="nucleotide sequence ID" value="NZ_CP036281.1"/>
</dbReference>
<sequence length="167" mass="19712">MHIIERTDQHLAIEMIKENVALIDQVINAVEFAMGHLSKVRYYQPTFFEGIDAKEVHRRIRVQWLPGEEKYREENSEAPVAIRLEYEEWAFCLFILKEAVYGCAINSIDLDMTSGYSRQETREVLESLHELIVKDVYRLYAADKIEYKRSNGLVKSKRKNGERKRRS</sequence>
<evidence type="ECO:0000313" key="2">
    <source>
        <dbReference type="Proteomes" id="UP000317178"/>
    </source>
</evidence>
<accession>A0A518CH69</accession>
<dbReference type="EMBL" id="CP036281">
    <property type="protein sequence ID" value="QDU78570.1"/>
    <property type="molecule type" value="Genomic_DNA"/>
</dbReference>
<dbReference type="Proteomes" id="UP000317178">
    <property type="component" value="Chromosome"/>
</dbReference>
<organism evidence="1 2">
    <name type="scientific">Polystyrenella longa</name>
    <dbReference type="NCBI Taxonomy" id="2528007"/>
    <lineage>
        <taxon>Bacteria</taxon>
        <taxon>Pseudomonadati</taxon>
        <taxon>Planctomycetota</taxon>
        <taxon>Planctomycetia</taxon>
        <taxon>Planctomycetales</taxon>
        <taxon>Planctomycetaceae</taxon>
        <taxon>Polystyrenella</taxon>
    </lineage>
</organism>